<dbReference type="Proteomes" id="UP000281192">
    <property type="component" value="Chromosome"/>
</dbReference>
<dbReference type="InterPro" id="IPR012659">
    <property type="entry name" value="CHP02444"/>
</dbReference>
<dbReference type="KEGG" id="cfh:C1707_00565"/>
<dbReference type="OrthoDB" id="7875767at2"/>
<evidence type="ECO:0000313" key="3">
    <source>
        <dbReference type="Proteomes" id="UP000234483"/>
    </source>
</evidence>
<evidence type="ECO:0000313" key="1">
    <source>
        <dbReference type="EMBL" id="AYV44874.1"/>
    </source>
</evidence>
<organism evidence="2 3">
    <name type="scientific">Caulobacter flavus</name>
    <dbReference type="NCBI Taxonomy" id="1679497"/>
    <lineage>
        <taxon>Bacteria</taxon>
        <taxon>Pseudomonadati</taxon>
        <taxon>Pseudomonadota</taxon>
        <taxon>Alphaproteobacteria</taxon>
        <taxon>Caulobacterales</taxon>
        <taxon>Caulobacteraceae</taxon>
        <taxon>Caulobacter</taxon>
    </lineage>
</organism>
<evidence type="ECO:0000313" key="4">
    <source>
        <dbReference type="Proteomes" id="UP000281192"/>
    </source>
</evidence>
<proteinExistence type="predicted"/>
<evidence type="ECO:0000313" key="2">
    <source>
        <dbReference type="EMBL" id="PLR18120.1"/>
    </source>
</evidence>
<reference evidence="2 3" key="1">
    <citation type="submission" date="2017-12" db="EMBL/GenBank/DDBJ databases">
        <title>The genome sequence of Caulobacter flavus CGMCC1 15093.</title>
        <authorList>
            <person name="Gao J."/>
            <person name="Mao X."/>
            <person name="Sun J."/>
        </authorList>
    </citation>
    <scope>NUCLEOTIDE SEQUENCE [LARGE SCALE GENOMIC DNA]</scope>
    <source>
        <strain evidence="2 3">CGMCC1 15093</strain>
    </source>
</reference>
<accession>A0A2N5CWE9</accession>
<dbReference type="RefSeq" id="WP_101712353.1">
    <property type="nucleotide sequence ID" value="NZ_CP026100.1"/>
</dbReference>
<dbReference type="EMBL" id="CP026100">
    <property type="protein sequence ID" value="AYV44874.1"/>
    <property type="molecule type" value="Genomic_DNA"/>
</dbReference>
<dbReference type="NCBIfam" id="TIGR02444">
    <property type="entry name" value="TIGR02444 family protein"/>
    <property type="match status" value="1"/>
</dbReference>
<protein>
    <submittedName>
        <fullName evidence="2">TIGR02444 family protein</fullName>
    </submittedName>
</protein>
<sequence length="149" mass="16081">MRFWDWALSVYARQPVAGACLHLQDDHDQNVPFLLWAAWAALEGRPVDLPRAAALVRAWEAEVGAPLREVRRALKPARVDVADAARQALREQVKAAELAGEKVLMESLEATCGPVDATRDVYGALLAAAHATGDPPREAALARLADALA</sequence>
<dbReference type="Proteomes" id="UP000234483">
    <property type="component" value="Unassembled WGS sequence"/>
</dbReference>
<dbReference type="AlphaFoldDB" id="A0A2N5CWE9"/>
<keyword evidence="4" id="KW-1185">Reference proteome</keyword>
<dbReference type="EMBL" id="PJRQ01000012">
    <property type="protein sequence ID" value="PLR18120.1"/>
    <property type="molecule type" value="Genomic_DNA"/>
</dbReference>
<reference evidence="1 4" key="2">
    <citation type="submission" date="2018-01" db="EMBL/GenBank/DDBJ databases">
        <title>Complete genome sequence of Caulobacter flavus RHGG3.</title>
        <authorList>
            <person name="Yang E."/>
        </authorList>
    </citation>
    <scope>NUCLEOTIDE SEQUENCE [LARGE SCALE GENOMIC DNA]</scope>
    <source>
        <strain evidence="1 4">RHGG3</strain>
    </source>
</reference>
<gene>
    <name evidence="1" type="ORF">C1707_00565</name>
    <name evidence="2" type="ORF">CFHF_07320</name>
</gene>
<dbReference type="Pfam" id="PF09523">
    <property type="entry name" value="DUF2390"/>
    <property type="match status" value="1"/>
</dbReference>
<name>A0A2N5CWE9_9CAUL</name>